<protein>
    <submittedName>
        <fullName evidence="1">INDOLE-3-ACETIC ACID-AMIDO SYNTHETASE GH3.10</fullName>
    </submittedName>
</protein>
<keyword evidence="2" id="KW-1185">Reference proteome</keyword>
<dbReference type="GO" id="GO:0016881">
    <property type="term" value="F:acid-amino acid ligase activity"/>
    <property type="evidence" value="ECO:0007669"/>
    <property type="project" value="TreeGrafter"/>
</dbReference>
<dbReference type="PANTHER" id="PTHR31901:SF48">
    <property type="entry name" value="INDOLE-3-ACETIC ACID-AMIDO SYNTHETASE GH3.10"/>
    <property type="match status" value="1"/>
</dbReference>
<reference evidence="1" key="2">
    <citation type="journal article" date="2023" name="Int. J. Mol. Sci.">
        <title>De Novo Assembly and Annotation of 11 Diverse Shrub Willow (Salix) Genomes Reveals Novel Gene Organization in Sex-Linked Regions.</title>
        <authorList>
            <person name="Hyden B."/>
            <person name="Feng K."/>
            <person name="Yates T.B."/>
            <person name="Jawdy S."/>
            <person name="Cereghino C."/>
            <person name="Smart L.B."/>
            <person name="Muchero W."/>
        </authorList>
    </citation>
    <scope>NUCLEOTIDE SEQUENCE</scope>
    <source>
        <tissue evidence="1">Shoot tip</tissue>
    </source>
</reference>
<evidence type="ECO:0000313" key="1">
    <source>
        <dbReference type="EMBL" id="KAJ6744995.1"/>
    </source>
</evidence>
<gene>
    <name evidence="1" type="ORF">OIU79_031183</name>
</gene>
<accession>A0A9Q0VA83</accession>
<evidence type="ECO:0000313" key="2">
    <source>
        <dbReference type="Proteomes" id="UP001151532"/>
    </source>
</evidence>
<proteinExistence type="predicted"/>
<sequence>METKHSNGSRSYEHDIIGWFEDMSENAGQVQTETLRRILELNWGVEYLEKWFGDIDVREVDSSSLESLYTSFVPLASHADLEPYINRIADGDTAPLLTQKPIKLLSLSSGTTEGRQKYVPFTDHSARTTLQIFSLAAAYRSRVYPTREGGRILEFIYSSKQFKTKGGLTVGTATTHYYASRVYNIYICLQHSSSFQRI</sequence>
<dbReference type="InterPro" id="IPR004993">
    <property type="entry name" value="GH3"/>
</dbReference>
<comment type="caution">
    <text evidence="1">The sequence shown here is derived from an EMBL/GenBank/DDBJ whole genome shotgun (WGS) entry which is preliminary data.</text>
</comment>
<name>A0A9Q0VA83_SALPP</name>
<dbReference type="Pfam" id="PF03321">
    <property type="entry name" value="GH3"/>
    <property type="match status" value="1"/>
</dbReference>
<dbReference type="GO" id="GO:0005737">
    <property type="term" value="C:cytoplasm"/>
    <property type="evidence" value="ECO:0007669"/>
    <property type="project" value="TreeGrafter"/>
</dbReference>
<dbReference type="EMBL" id="JAPFFK010000009">
    <property type="protein sequence ID" value="KAJ6744995.1"/>
    <property type="molecule type" value="Genomic_DNA"/>
</dbReference>
<dbReference type="PANTHER" id="PTHR31901">
    <property type="entry name" value="GH3 DOMAIN-CONTAINING PROTEIN"/>
    <property type="match status" value="1"/>
</dbReference>
<dbReference type="Proteomes" id="UP001151532">
    <property type="component" value="Chromosome 19"/>
</dbReference>
<dbReference type="OrthoDB" id="10004661at2759"/>
<dbReference type="AlphaFoldDB" id="A0A9Q0VA83"/>
<organism evidence="1 2">
    <name type="scientific">Salix purpurea</name>
    <name type="common">Purple osier willow</name>
    <dbReference type="NCBI Taxonomy" id="77065"/>
    <lineage>
        <taxon>Eukaryota</taxon>
        <taxon>Viridiplantae</taxon>
        <taxon>Streptophyta</taxon>
        <taxon>Embryophyta</taxon>
        <taxon>Tracheophyta</taxon>
        <taxon>Spermatophyta</taxon>
        <taxon>Magnoliopsida</taxon>
        <taxon>eudicotyledons</taxon>
        <taxon>Gunneridae</taxon>
        <taxon>Pentapetalae</taxon>
        <taxon>rosids</taxon>
        <taxon>fabids</taxon>
        <taxon>Malpighiales</taxon>
        <taxon>Salicaceae</taxon>
        <taxon>Saliceae</taxon>
        <taxon>Salix</taxon>
    </lineage>
</organism>
<reference evidence="1" key="1">
    <citation type="submission" date="2022-11" db="EMBL/GenBank/DDBJ databases">
        <authorList>
            <person name="Hyden B.L."/>
            <person name="Feng K."/>
            <person name="Yates T."/>
            <person name="Jawdy S."/>
            <person name="Smart L.B."/>
            <person name="Muchero W."/>
        </authorList>
    </citation>
    <scope>NUCLEOTIDE SEQUENCE</scope>
    <source>
        <tissue evidence="1">Shoot tip</tissue>
    </source>
</reference>